<proteinExistence type="predicted"/>
<dbReference type="Proteomes" id="UP001500621">
    <property type="component" value="Unassembled WGS sequence"/>
</dbReference>
<dbReference type="PANTHER" id="PTHR40274">
    <property type="entry name" value="VIRGINIAMYCIN B LYASE"/>
    <property type="match status" value="1"/>
</dbReference>
<organism evidence="2 3">
    <name type="scientific">Nocardioides nanhaiensis</name>
    <dbReference type="NCBI Taxonomy" id="1476871"/>
    <lineage>
        <taxon>Bacteria</taxon>
        <taxon>Bacillati</taxon>
        <taxon>Actinomycetota</taxon>
        <taxon>Actinomycetes</taxon>
        <taxon>Propionibacteriales</taxon>
        <taxon>Nocardioidaceae</taxon>
        <taxon>Nocardioides</taxon>
    </lineage>
</organism>
<evidence type="ECO:0000256" key="1">
    <source>
        <dbReference type="SAM" id="SignalP"/>
    </source>
</evidence>
<evidence type="ECO:0008006" key="4">
    <source>
        <dbReference type="Google" id="ProtNLM"/>
    </source>
</evidence>
<dbReference type="InterPro" id="IPR015943">
    <property type="entry name" value="WD40/YVTN_repeat-like_dom_sf"/>
</dbReference>
<feature type="signal peptide" evidence="1">
    <location>
        <begin position="1"/>
        <end position="23"/>
    </location>
</feature>
<dbReference type="EMBL" id="BAABIM010000002">
    <property type="protein sequence ID" value="GAA4682517.1"/>
    <property type="molecule type" value="Genomic_DNA"/>
</dbReference>
<dbReference type="Gene3D" id="2.130.10.10">
    <property type="entry name" value="YVTN repeat-like/Quinoprotein amine dehydrogenase"/>
    <property type="match status" value="2"/>
</dbReference>
<dbReference type="InterPro" id="IPR051344">
    <property type="entry name" value="Vgb"/>
</dbReference>
<reference evidence="3" key="1">
    <citation type="journal article" date="2019" name="Int. J. Syst. Evol. Microbiol.">
        <title>The Global Catalogue of Microorganisms (GCM) 10K type strain sequencing project: providing services to taxonomists for standard genome sequencing and annotation.</title>
        <authorList>
            <consortium name="The Broad Institute Genomics Platform"/>
            <consortium name="The Broad Institute Genome Sequencing Center for Infectious Disease"/>
            <person name="Wu L."/>
            <person name="Ma J."/>
        </authorList>
    </citation>
    <scope>NUCLEOTIDE SEQUENCE [LARGE SCALE GENOMIC DNA]</scope>
    <source>
        <strain evidence="3">JCM 18127</strain>
    </source>
</reference>
<name>A0ABP8W643_9ACTN</name>
<dbReference type="PANTHER" id="PTHR40274:SF3">
    <property type="entry name" value="VIRGINIAMYCIN B LYASE"/>
    <property type="match status" value="1"/>
</dbReference>
<sequence length="489" mass="50928">MRSTLLALATIATLGLAGLPALAVAEGSSTTPAAPGAAPERRLTARAAASITTTTTTVAPRVARATGARIFPVDGSEAGLGDIEAHPDGSVWFTLEDTNQVRRMTASGQLTTVTFPASSPGVTTVADLDVAPDGTVWVLYESGRMIGQLDAAGNGITSGTIGTFGQQVRVARDGVVWVTKSFDYDTVVRITGNTIYEDPNAPGCDDALGQGRDGFMWCRQDQGLVRIAKNGASGVRYPANRFAAYPYAIADGGPAGSVWFGRYFGGTIFTSPDDGEVGYLDARNGRIRTFNTGERTAPADLVAGPGGEMWFASIGAAAGIGHVTKAGRGALTRIGGYEPEHLTITRDGAVWATDPENNVVIRVPRSGLRTTNVDPGKGSVLRTPLAGKVATGTRPLVVRKSRVGVPLTCPRSAAAGCRGTARIVTGKGRALTRTARYAVKKGRKGAVRLAFTGKGLRAVPRRGTAKVTVALTPQGARRATVTKVVRVRR</sequence>
<dbReference type="SUPFAM" id="SSF63829">
    <property type="entry name" value="Calcium-dependent phosphotriesterase"/>
    <property type="match status" value="1"/>
</dbReference>
<protein>
    <recommendedName>
        <fullName evidence="4">SMP-30/Gluconolactonase/LRE-like region domain-containing protein</fullName>
    </recommendedName>
</protein>
<feature type="chain" id="PRO_5047245209" description="SMP-30/Gluconolactonase/LRE-like region domain-containing protein" evidence="1">
    <location>
        <begin position="24"/>
        <end position="489"/>
    </location>
</feature>
<keyword evidence="3" id="KW-1185">Reference proteome</keyword>
<keyword evidence="1" id="KW-0732">Signal</keyword>
<gene>
    <name evidence="2" type="ORF">GCM10023226_19580</name>
</gene>
<dbReference type="Pfam" id="PF24684">
    <property type="entry name" value="Vgb_lyase"/>
    <property type="match status" value="1"/>
</dbReference>
<dbReference type="RefSeq" id="WP_345265224.1">
    <property type="nucleotide sequence ID" value="NZ_BAABIM010000002.1"/>
</dbReference>
<evidence type="ECO:0000313" key="2">
    <source>
        <dbReference type="EMBL" id="GAA4682517.1"/>
    </source>
</evidence>
<comment type="caution">
    <text evidence="2">The sequence shown here is derived from an EMBL/GenBank/DDBJ whole genome shotgun (WGS) entry which is preliminary data.</text>
</comment>
<evidence type="ECO:0000313" key="3">
    <source>
        <dbReference type="Proteomes" id="UP001500621"/>
    </source>
</evidence>
<accession>A0ABP8W643</accession>